<dbReference type="Proteomes" id="UP001216390">
    <property type="component" value="Chromosome"/>
</dbReference>
<evidence type="ECO:0000313" key="3">
    <source>
        <dbReference type="EMBL" id="WCO65319.1"/>
    </source>
</evidence>
<reference evidence="3" key="1">
    <citation type="submission" date="2023-01" db="EMBL/GenBank/DDBJ databases">
        <title>The diversity of Class Acidimicrobiia in South China Sea sediment environments and the proposal of Iamia marina sp. nov., a novel species of the genus Iamia.</title>
        <authorList>
            <person name="He Y."/>
            <person name="Tian X."/>
        </authorList>
    </citation>
    <scope>NUCLEOTIDE SEQUENCE</scope>
    <source>
        <strain evidence="3">DSM 19957</strain>
    </source>
</reference>
<organism evidence="3 4">
    <name type="scientific">Iamia majanohamensis</name>
    <dbReference type="NCBI Taxonomy" id="467976"/>
    <lineage>
        <taxon>Bacteria</taxon>
        <taxon>Bacillati</taxon>
        <taxon>Actinomycetota</taxon>
        <taxon>Acidimicrobiia</taxon>
        <taxon>Acidimicrobiales</taxon>
        <taxon>Iamiaceae</taxon>
        <taxon>Iamia</taxon>
    </lineage>
</organism>
<keyword evidence="4" id="KW-1185">Reference proteome</keyword>
<feature type="region of interest" description="Disordered" evidence="1">
    <location>
        <begin position="1"/>
        <end position="23"/>
    </location>
</feature>
<feature type="transmembrane region" description="Helical" evidence="2">
    <location>
        <begin position="29"/>
        <end position="46"/>
    </location>
</feature>
<protein>
    <submittedName>
        <fullName evidence="3">Uncharacterized protein</fullName>
    </submittedName>
</protein>
<keyword evidence="2" id="KW-1133">Transmembrane helix</keyword>
<name>A0AAF0BUE5_9ACTN</name>
<evidence type="ECO:0000313" key="4">
    <source>
        <dbReference type="Proteomes" id="UP001216390"/>
    </source>
</evidence>
<dbReference type="RefSeq" id="WP_272734844.1">
    <property type="nucleotide sequence ID" value="NZ_CP116942.1"/>
</dbReference>
<proteinExistence type="predicted"/>
<dbReference type="AlphaFoldDB" id="A0AAF0BUE5"/>
<feature type="transmembrane region" description="Helical" evidence="2">
    <location>
        <begin position="52"/>
        <end position="69"/>
    </location>
</feature>
<dbReference type="EMBL" id="CP116942">
    <property type="protein sequence ID" value="WCO65319.1"/>
    <property type="molecule type" value="Genomic_DNA"/>
</dbReference>
<evidence type="ECO:0000256" key="2">
    <source>
        <dbReference type="SAM" id="Phobius"/>
    </source>
</evidence>
<feature type="compositionally biased region" description="Gly residues" evidence="1">
    <location>
        <begin position="1"/>
        <end position="10"/>
    </location>
</feature>
<keyword evidence="2" id="KW-0472">Membrane</keyword>
<dbReference type="KEGG" id="ima:PO878_12515"/>
<accession>A0AAF0BUE5</accession>
<keyword evidence="2" id="KW-0812">Transmembrane</keyword>
<gene>
    <name evidence="3" type="ORF">PO878_12515</name>
</gene>
<evidence type="ECO:0000256" key="1">
    <source>
        <dbReference type="SAM" id="MobiDB-lite"/>
    </source>
</evidence>
<sequence>MTAASGGGPTEPGDDEGGGPAQMPVAHRLGWALFLLSAALFTWSGIRAEDPVVVAGSLVFALASALFLLPPRG</sequence>